<accession>X1QMW8</accession>
<evidence type="ECO:0000313" key="1">
    <source>
        <dbReference type="EMBL" id="GAI69892.1"/>
    </source>
</evidence>
<name>X1QMW8_9ZZZZ</name>
<protein>
    <submittedName>
        <fullName evidence="1">Uncharacterized protein</fullName>
    </submittedName>
</protein>
<reference evidence="1" key="1">
    <citation type="journal article" date="2014" name="Front. Microbiol.">
        <title>High frequency of phylogenetically diverse reductive dehalogenase-homologous genes in deep subseafloor sedimentary metagenomes.</title>
        <authorList>
            <person name="Kawai M."/>
            <person name="Futagami T."/>
            <person name="Toyoda A."/>
            <person name="Takaki Y."/>
            <person name="Nishi S."/>
            <person name="Hori S."/>
            <person name="Arai W."/>
            <person name="Tsubouchi T."/>
            <person name="Morono Y."/>
            <person name="Uchiyama I."/>
            <person name="Ito T."/>
            <person name="Fujiyama A."/>
            <person name="Inagaki F."/>
            <person name="Takami H."/>
        </authorList>
    </citation>
    <scope>NUCLEOTIDE SEQUENCE</scope>
    <source>
        <strain evidence="1">Expedition CK06-06</strain>
    </source>
</reference>
<feature type="non-terminal residue" evidence="1">
    <location>
        <position position="1"/>
    </location>
</feature>
<sequence>AVTGQLKGVPEIIEDFPKDSDGSAKVALIGIDRSLAAWGILLKYFPSQEDEILPILVHLERLRKNTEKAFPGAGAFVRPGFDEKPD</sequence>
<comment type="caution">
    <text evidence="1">The sequence shown here is derived from an EMBL/GenBank/DDBJ whole genome shotgun (WGS) entry which is preliminary data.</text>
</comment>
<dbReference type="AlphaFoldDB" id="X1QMW8"/>
<proteinExistence type="predicted"/>
<gene>
    <name evidence="1" type="ORF">S12H4_11358</name>
</gene>
<dbReference type="EMBL" id="BARW01005082">
    <property type="protein sequence ID" value="GAI69892.1"/>
    <property type="molecule type" value="Genomic_DNA"/>
</dbReference>
<organism evidence="1">
    <name type="scientific">marine sediment metagenome</name>
    <dbReference type="NCBI Taxonomy" id="412755"/>
    <lineage>
        <taxon>unclassified sequences</taxon>
        <taxon>metagenomes</taxon>
        <taxon>ecological metagenomes</taxon>
    </lineage>
</organism>